<evidence type="ECO:0000256" key="1">
    <source>
        <dbReference type="ARBA" id="ARBA00022729"/>
    </source>
</evidence>
<keyword evidence="1 3" id="KW-0732">Signal</keyword>
<evidence type="ECO:0000256" key="3">
    <source>
        <dbReference type="SAM" id="SignalP"/>
    </source>
</evidence>
<sequence>MLVRSLTLAALLAIVAGPALAADSDDPLGQELYKTRPLVVLAPSTADPTLRALNKALEDPATKAAFEERKLVLYSVAGMIGKRDDKFLDQQATMALIRKFKFSARDTMVTQVVLVGKDGELHRIEHTGILEPKAIYDAVDQLPAAEKAIVPPTVADLKEDATKGKEAKPGKDGKPAKPAKPAPPPKPPKPLED</sequence>
<dbReference type="EMBL" id="UIDD01000008">
    <property type="protein sequence ID" value="SUQ63739.1"/>
    <property type="molecule type" value="Genomic_DNA"/>
</dbReference>
<feature type="compositionally biased region" description="Pro residues" evidence="2">
    <location>
        <begin position="178"/>
        <end position="193"/>
    </location>
</feature>
<protein>
    <recommendedName>
        <fullName evidence="4">DUF4174 domain-containing protein</fullName>
    </recommendedName>
</protein>
<evidence type="ECO:0000313" key="6">
    <source>
        <dbReference type="Proteomes" id="UP000255177"/>
    </source>
</evidence>
<keyword evidence="6" id="KW-1185">Reference proteome</keyword>
<feature type="compositionally biased region" description="Basic and acidic residues" evidence="2">
    <location>
        <begin position="156"/>
        <end position="175"/>
    </location>
</feature>
<feature type="signal peptide" evidence="3">
    <location>
        <begin position="1"/>
        <end position="21"/>
    </location>
</feature>
<feature type="domain" description="DUF4174" evidence="4">
    <location>
        <begin position="28"/>
        <end position="145"/>
    </location>
</feature>
<reference evidence="6" key="1">
    <citation type="submission" date="2018-07" db="EMBL/GenBank/DDBJ databases">
        <authorList>
            <person name="Blom J."/>
        </authorList>
    </citation>
    <scope>NUCLEOTIDE SEQUENCE [LARGE SCALE GENOMIC DNA]</scope>
    <source>
        <strain evidence="6">CCOS 864</strain>
    </source>
</reference>
<organism evidence="5 6">
    <name type="scientific">Pseudomonas wadenswilerensis</name>
    <dbReference type="NCBI Taxonomy" id="1785161"/>
    <lineage>
        <taxon>Bacteria</taxon>
        <taxon>Pseudomonadati</taxon>
        <taxon>Pseudomonadota</taxon>
        <taxon>Gammaproteobacteria</taxon>
        <taxon>Pseudomonadales</taxon>
        <taxon>Pseudomonadaceae</taxon>
        <taxon>Pseudomonas</taxon>
    </lineage>
</organism>
<dbReference type="RefSeq" id="WP_115087276.1">
    <property type="nucleotide sequence ID" value="NZ_CBCSFG010000015.1"/>
</dbReference>
<evidence type="ECO:0000256" key="2">
    <source>
        <dbReference type="SAM" id="MobiDB-lite"/>
    </source>
</evidence>
<dbReference type="InterPro" id="IPR025232">
    <property type="entry name" value="DUF4174"/>
</dbReference>
<accession>A0A380T0H5</accession>
<evidence type="ECO:0000313" key="5">
    <source>
        <dbReference type="EMBL" id="SUQ63739.1"/>
    </source>
</evidence>
<feature type="region of interest" description="Disordered" evidence="2">
    <location>
        <begin position="150"/>
        <end position="193"/>
    </location>
</feature>
<name>A0A380T0H5_9PSED</name>
<dbReference type="Pfam" id="PF13778">
    <property type="entry name" value="DUF4174"/>
    <property type="match status" value="1"/>
</dbReference>
<dbReference type="AlphaFoldDB" id="A0A380T0H5"/>
<feature type="chain" id="PRO_5016772219" description="DUF4174 domain-containing protein" evidence="3">
    <location>
        <begin position="22"/>
        <end position="193"/>
    </location>
</feature>
<evidence type="ECO:0000259" key="4">
    <source>
        <dbReference type="Pfam" id="PF13778"/>
    </source>
</evidence>
<proteinExistence type="predicted"/>
<gene>
    <name evidence="5" type="ORF">CCOS864_03192</name>
</gene>
<dbReference type="Proteomes" id="UP000255177">
    <property type="component" value="Unassembled WGS sequence"/>
</dbReference>